<feature type="transmembrane region" description="Helical" evidence="6">
    <location>
        <begin position="300"/>
        <end position="318"/>
    </location>
</feature>
<organism evidence="7 8">
    <name type="scientific">Campylobacter canadensis</name>
    <dbReference type="NCBI Taxonomy" id="449520"/>
    <lineage>
        <taxon>Bacteria</taxon>
        <taxon>Pseudomonadati</taxon>
        <taxon>Campylobacterota</taxon>
        <taxon>Epsilonproteobacteria</taxon>
        <taxon>Campylobacterales</taxon>
        <taxon>Campylobacteraceae</taxon>
        <taxon>Campylobacter</taxon>
    </lineage>
</organism>
<evidence type="ECO:0000256" key="1">
    <source>
        <dbReference type="ARBA" id="ARBA00004141"/>
    </source>
</evidence>
<feature type="transmembrane region" description="Helical" evidence="6">
    <location>
        <begin position="54"/>
        <end position="77"/>
    </location>
</feature>
<keyword evidence="5 6" id="KW-0472">Membrane</keyword>
<name>A0ABS7WQG8_9BACT</name>
<evidence type="ECO:0000256" key="3">
    <source>
        <dbReference type="ARBA" id="ARBA00022692"/>
    </source>
</evidence>
<evidence type="ECO:0000313" key="8">
    <source>
        <dbReference type="Proteomes" id="UP000786183"/>
    </source>
</evidence>
<protein>
    <submittedName>
        <fullName evidence="7">AI-2E family transporter</fullName>
    </submittedName>
</protein>
<dbReference type="Pfam" id="PF01594">
    <property type="entry name" value="AI-2E_transport"/>
    <property type="match status" value="1"/>
</dbReference>
<feature type="transmembrane region" description="Helical" evidence="6">
    <location>
        <begin position="259"/>
        <end position="279"/>
    </location>
</feature>
<comment type="caution">
    <text evidence="7">The sequence shown here is derived from an EMBL/GenBank/DDBJ whole genome shotgun (WGS) entry which is preliminary data.</text>
</comment>
<feature type="transmembrane region" description="Helical" evidence="6">
    <location>
        <begin position="146"/>
        <end position="165"/>
    </location>
</feature>
<feature type="transmembrane region" description="Helical" evidence="6">
    <location>
        <begin position="6"/>
        <end position="22"/>
    </location>
</feature>
<comment type="similarity">
    <text evidence="2">Belongs to the autoinducer-2 exporter (AI-2E) (TC 2.A.86) family.</text>
</comment>
<reference evidence="7 8" key="1">
    <citation type="submission" date="2020-07" db="EMBL/GenBank/DDBJ databases">
        <title>Transfer of Campylobacter canadensis to the novel genus Avispirillum gen. nov., that also includes two novel species recovered from migratory waterfowl: Avispirillum anseris sp. nov. and Avispirillum brantae sp. nov.</title>
        <authorList>
            <person name="Miller W.G."/>
            <person name="Chapman M.H."/>
            <person name="Yee E."/>
            <person name="Inglis G.D."/>
        </authorList>
    </citation>
    <scope>NUCLEOTIDE SEQUENCE [LARGE SCALE GENOMIC DNA]</scope>
    <source>
        <strain evidence="7 8">L283</strain>
    </source>
</reference>
<keyword evidence="3 6" id="KW-0812">Transmembrane</keyword>
<feature type="transmembrane region" description="Helical" evidence="6">
    <location>
        <begin position="195"/>
        <end position="220"/>
    </location>
</feature>
<gene>
    <name evidence="7" type="ORF">AVCANL283_01330</name>
</gene>
<dbReference type="EMBL" id="JACGBB010000002">
    <property type="protein sequence ID" value="MBZ7986758.1"/>
    <property type="molecule type" value="Genomic_DNA"/>
</dbReference>
<comment type="subcellular location">
    <subcellularLocation>
        <location evidence="1">Membrane</location>
        <topology evidence="1">Multi-pass membrane protein</topology>
    </subcellularLocation>
</comment>
<dbReference type="InterPro" id="IPR002549">
    <property type="entry name" value="AI-2E-like"/>
</dbReference>
<proteinExistence type="inferred from homology"/>
<evidence type="ECO:0000256" key="2">
    <source>
        <dbReference type="ARBA" id="ARBA00009773"/>
    </source>
</evidence>
<accession>A0ABS7WQG8</accession>
<evidence type="ECO:0000256" key="5">
    <source>
        <dbReference type="ARBA" id="ARBA00023136"/>
    </source>
</evidence>
<sequence>MNSKYFVIVLICAVFFSLIYLFKPFLLVIAIAILMSVATANIHNAIYLKIKRKYFTPFIMTGLILMLFFAPLVYAGFSFANELKQLDINTLQAGLMKIKNMEFNLPNNLSFIEPKIKEFLNEIDINHLGKDVLNYASNFTKSGAKFIIDLILITIFYFFANYYGLELLNYFRSLMPIQKDEVENVLKEVSNVMSVVFYSVIFNAVFQGILFGCFVSFYNYDGLLMGILYAISSLIPIIGGALLWLPVSLLEYSQGNTTNAIVIALYTIIIISGIADTLIKPFIIKWINEKFLKTSVKINELLIFFAMIAGISTFGFWGVILGPAILALFLSVVKLYLLIIEREVNTKNS</sequence>
<keyword evidence="8" id="KW-1185">Reference proteome</keyword>
<dbReference type="PANTHER" id="PTHR21716:SF4">
    <property type="entry name" value="TRANSMEMBRANE PROTEIN 245"/>
    <property type="match status" value="1"/>
</dbReference>
<feature type="transmembrane region" description="Helical" evidence="6">
    <location>
        <begin position="27"/>
        <end position="48"/>
    </location>
</feature>
<evidence type="ECO:0000256" key="4">
    <source>
        <dbReference type="ARBA" id="ARBA00022989"/>
    </source>
</evidence>
<dbReference type="RefSeq" id="WP_172230152.1">
    <property type="nucleotide sequence ID" value="NZ_CP035946.1"/>
</dbReference>
<keyword evidence="4 6" id="KW-1133">Transmembrane helix</keyword>
<dbReference type="Proteomes" id="UP000786183">
    <property type="component" value="Unassembled WGS sequence"/>
</dbReference>
<evidence type="ECO:0000313" key="7">
    <source>
        <dbReference type="EMBL" id="MBZ7986758.1"/>
    </source>
</evidence>
<evidence type="ECO:0000256" key="6">
    <source>
        <dbReference type="SAM" id="Phobius"/>
    </source>
</evidence>
<dbReference type="PANTHER" id="PTHR21716">
    <property type="entry name" value="TRANSMEMBRANE PROTEIN"/>
    <property type="match status" value="1"/>
</dbReference>
<feature type="transmembrane region" description="Helical" evidence="6">
    <location>
        <begin position="227"/>
        <end position="247"/>
    </location>
</feature>